<reference evidence="2" key="1">
    <citation type="submission" date="2023-10" db="EMBL/GenBank/DDBJ databases">
        <authorList>
            <person name="Chen Y."/>
            <person name="Shah S."/>
            <person name="Dougan E. K."/>
            <person name="Thang M."/>
            <person name="Chan C."/>
        </authorList>
    </citation>
    <scope>NUCLEOTIDE SEQUENCE [LARGE SCALE GENOMIC DNA]</scope>
</reference>
<feature type="region of interest" description="Disordered" evidence="1">
    <location>
        <begin position="1"/>
        <end position="29"/>
    </location>
</feature>
<evidence type="ECO:0000256" key="1">
    <source>
        <dbReference type="SAM" id="MobiDB-lite"/>
    </source>
</evidence>
<feature type="non-terminal residue" evidence="2">
    <location>
        <position position="1"/>
    </location>
</feature>
<comment type="caution">
    <text evidence="2">The sequence shown here is derived from an EMBL/GenBank/DDBJ whole genome shotgun (WGS) entry which is preliminary data.</text>
</comment>
<proteinExistence type="predicted"/>
<feature type="non-terminal residue" evidence="2">
    <location>
        <position position="66"/>
    </location>
</feature>
<feature type="compositionally biased region" description="Acidic residues" evidence="1">
    <location>
        <begin position="19"/>
        <end position="29"/>
    </location>
</feature>
<protein>
    <submittedName>
        <fullName evidence="2">Uncharacterized protein</fullName>
    </submittedName>
</protein>
<organism evidence="2 3">
    <name type="scientific">Prorocentrum cordatum</name>
    <dbReference type="NCBI Taxonomy" id="2364126"/>
    <lineage>
        <taxon>Eukaryota</taxon>
        <taxon>Sar</taxon>
        <taxon>Alveolata</taxon>
        <taxon>Dinophyceae</taxon>
        <taxon>Prorocentrales</taxon>
        <taxon>Prorocentraceae</taxon>
        <taxon>Prorocentrum</taxon>
    </lineage>
</organism>
<dbReference type="EMBL" id="CAUYUJ010021005">
    <property type="protein sequence ID" value="CAK0901963.1"/>
    <property type="molecule type" value="Genomic_DNA"/>
</dbReference>
<dbReference type="Proteomes" id="UP001189429">
    <property type="component" value="Unassembled WGS sequence"/>
</dbReference>
<keyword evidence="3" id="KW-1185">Reference proteome</keyword>
<accession>A0ABN9XRM0</accession>
<sequence>RRQAERGRLDAGAPRELLQETEEQLPEAEVDLESQESEVDSLHRQAESMDALWGMAQRPASAPRAR</sequence>
<evidence type="ECO:0000313" key="3">
    <source>
        <dbReference type="Proteomes" id="UP001189429"/>
    </source>
</evidence>
<evidence type="ECO:0000313" key="2">
    <source>
        <dbReference type="EMBL" id="CAK0901963.1"/>
    </source>
</evidence>
<name>A0ABN9XRM0_9DINO</name>
<gene>
    <name evidence="2" type="ORF">PCOR1329_LOCUS78747</name>
</gene>